<dbReference type="Pfam" id="PF00069">
    <property type="entry name" value="Pkinase"/>
    <property type="match status" value="1"/>
</dbReference>
<evidence type="ECO:0000313" key="5">
    <source>
        <dbReference type="EMBL" id="CAD8045005.1"/>
    </source>
</evidence>
<dbReference type="GO" id="GO:0005524">
    <property type="term" value="F:ATP binding"/>
    <property type="evidence" value="ECO:0007669"/>
    <property type="project" value="UniProtKB-KW"/>
</dbReference>
<dbReference type="SMART" id="SM00220">
    <property type="entry name" value="S_TKc"/>
    <property type="match status" value="1"/>
</dbReference>
<reference evidence="5" key="1">
    <citation type="submission" date="2021-01" db="EMBL/GenBank/DDBJ databases">
        <authorList>
            <consortium name="Genoscope - CEA"/>
            <person name="William W."/>
        </authorList>
    </citation>
    <scope>NUCLEOTIDE SEQUENCE</scope>
</reference>
<keyword evidence="2" id="KW-0547">Nucleotide-binding</keyword>
<keyword evidence="3" id="KW-0067">ATP-binding</keyword>
<comment type="caution">
    <text evidence="5">The sequence shown here is derived from an EMBL/GenBank/DDBJ whole genome shotgun (WGS) entry which is preliminary data.</text>
</comment>
<dbReference type="PROSITE" id="PS50011">
    <property type="entry name" value="PROTEIN_KINASE_DOM"/>
    <property type="match status" value="1"/>
</dbReference>
<gene>
    <name evidence="5" type="ORF">PPRIM_AZ9-3.1.T0090028</name>
</gene>
<dbReference type="GO" id="GO:0004674">
    <property type="term" value="F:protein serine/threonine kinase activity"/>
    <property type="evidence" value="ECO:0007669"/>
    <property type="project" value="TreeGrafter"/>
</dbReference>
<dbReference type="GO" id="GO:0035556">
    <property type="term" value="P:intracellular signal transduction"/>
    <property type="evidence" value="ECO:0007669"/>
    <property type="project" value="TreeGrafter"/>
</dbReference>
<dbReference type="PANTHER" id="PTHR24346:SF30">
    <property type="entry name" value="MATERNAL EMBRYONIC LEUCINE ZIPPER KINASE"/>
    <property type="match status" value="1"/>
</dbReference>
<dbReference type="EMBL" id="CAJJDM010000006">
    <property type="protein sequence ID" value="CAD8045005.1"/>
    <property type="molecule type" value="Genomic_DNA"/>
</dbReference>
<name>A0A8S1JSI3_PARPR</name>
<organism evidence="5 6">
    <name type="scientific">Paramecium primaurelia</name>
    <dbReference type="NCBI Taxonomy" id="5886"/>
    <lineage>
        <taxon>Eukaryota</taxon>
        <taxon>Sar</taxon>
        <taxon>Alveolata</taxon>
        <taxon>Ciliophora</taxon>
        <taxon>Intramacronucleata</taxon>
        <taxon>Oligohymenophorea</taxon>
        <taxon>Peniculida</taxon>
        <taxon>Parameciidae</taxon>
        <taxon>Paramecium</taxon>
    </lineage>
</organism>
<dbReference type="PANTHER" id="PTHR24346">
    <property type="entry name" value="MAP/MICROTUBULE AFFINITY-REGULATING KINASE"/>
    <property type="match status" value="1"/>
</dbReference>
<dbReference type="GO" id="GO:0005737">
    <property type="term" value="C:cytoplasm"/>
    <property type="evidence" value="ECO:0007669"/>
    <property type="project" value="TreeGrafter"/>
</dbReference>
<sequence>MSIPKFVFQKQVRSCTLISSNFNPLCLLLNQNTKFSDIMKLIQIAWTRKVKFIRLFKTDGQEVEENDLINITKGTTLYVELCNKDNKPNIIQQQYDIIKKIGEGGQGIVLLGRHKITKELVALKKISQQTWSGQEIDGVQQEQLILKELDHKNIVKLYENYVTNQATQNQREIIMVMEYLNGGSLLNQANSKLTEGDAKLYSKQIVDAIAYCHEKHIVHCDLKLENIMLTTMSSKEIKIIDFGVSTYAGQQKQIDNVVGTLSYLAPEVLSSSYKFIQPSQDVWAVGCIIYGLVFGRLPFDGNNPSETYRNIIQCNYSIPKKTVSKDLINLLSQIFVYHPKERVNIFDIQTHSWFKEQTKLFKLTLTGIGFGNGRSSSVTKFNSHRQSQDEDQILLVSKRKIIYSRRSVTRLDKVSFVNKIRSQ</sequence>
<evidence type="ECO:0000313" key="6">
    <source>
        <dbReference type="Proteomes" id="UP000688137"/>
    </source>
</evidence>
<evidence type="ECO:0000256" key="2">
    <source>
        <dbReference type="ARBA" id="ARBA00022741"/>
    </source>
</evidence>
<dbReference type="Proteomes" id="UP000688137">
    <property type="component" value="Unassembled WGS sequence"/>
</dbReference>
<dbReference type="AlphaFoldDB" id="A0A8S1JSI3"/>
<evidence type="ECO:0000256" key="3">
    <source>
        <dbReference type="ARBA" id="ARBA00022840"/>
    </source>
</evidence>
<keyword evidence="6" id="KW-1185">Reference proteome</keyword>
<accession>A0A8S1JSI3</accession>
<evidence type="ECO:0000256" key="1">
    <source>
        <dbReference type="ARBA" id="ARBA00011245"/>
    </source>
</evidence>
<dbReference type="FunFam" id="1.10.510.10:FF:000571">
    <property type="entry name" value="Maternal embryonic leucine zipper kinase"/>
    <property type="match status" value="1"/>
</dbReference>
<dbReference type="InterPro" id="IPR000719">
    <property type="entry name" value="Prot_kinase_dom"/>
</dbReference>
<proteinExistence type="predicted"/>
<dbReference type="InterPro" id="IPR008271">
    <property type="entry name" value="Ser/Thr_kinase_AS"/>
</dbReference>
<dbReference type="PROSITE" id="PS00108">
    <property type="entry name" value="PROTEIN_KINASE_ST"/>
    <property type="match status" value="1"/>
</dbReference>
<protein>
    <recommendedName>
        <fullName evidence="4">Protein kinase domain-containing protein</fullName>
    </recommendedName>
</protein>
<feature type="domain" description="Protein kinase" evidence="4">
    <location>
        <begin position="95"/>
        <end position="354"/>
    </location>
</feature>
<comment type="subunit">
    <text evidence="1">Monomer.</text>
</comment>
<evidence type="ECO:0000259" key="4">
    <source>
        <dbReference type="PROSITE" id="PS50011"/>
    </source>
</evidence>